<proteinExistence type="predicted"/>
<sequence>MKPAPEIPLHDVAESMGAMLYGTFHAFGYVFRPLLDAVCDIFYRIGDAMPDTFEETFKAHRKVLFFVGVNRCLPGPATDQTAAIKH</sequence>
<evidence type="ECO:0000313" key="1">
    <source>
        <dbReference type="EMBL" id="MFN6508973.1"/>
    </source>
</evidence>
<organism evidence="1 2">
    <name type="scientific">Xanthomonas translucens pv. translucens</name>
    <dbReference type="NCBI Taxonomy" id="134875"/>
    <lineage>
        <taxon>Bacteria</taxon>
        <taxon>Pseudomonadati</taxon>
        <taxon>Pseudomonadota</taxon>
        <taxon>Gammaproteobacteria</taxon>
        <taxon>Lysobacterales</taxon>
        <taxon>Lysobacteraceae</taxon>
        <taxon>Xanthomonas</taxon>
        <taxon>Xanthomonas translucens group</taxon>
    </lineage>
</organism>
<dbReference type="RefSeq" id="WP_038233461.1">
    <property type="nucleotide sequence ID" value="NZ_CP064001.1"/>
</dbReference>
<reference evidence="1 2" key="1">
    <citation type="submission" date="2024-12" db="EMBL/GenBank/DDBJ databases">
        <authorList>
            <person name="Alaofin S."/>
            <person name="Velasco D."/>
            <person name="Li D."/>
            <person name="Baldwin T."/>
            <person name="Liu Z."/>
            <person name="Schachterle J.K."/>
        </authorList>
    </citation>
    <scope>NUCLEOTIDE SEQUENCE [LARGE SCALE GENOMIC DNA]</scope>
    <source>
        <strain evidence="1 2">B1</strain>
    </source>
</reference>
<comment type="caution">
    <text evidence="1">The sequence shown here is derived from an EMBL/GenBank/DDBJ whole genome shotgun (WGS) entry which is preliminary data.</text>
</comment>
<protein>
    <submittedName>
        <fullName evidence="1">Uncharacterized protein</fullName>
    </submittedName>
</protein>
<keyword evidence="2" id="KW-1185">Reference proteome</keyword>
<evidence type="ECO:0000313" key="2">
    <source>
        <dbReference type="Proteomes" id="UP001635788"/>
    </source>
</evidence>
<gene>
    <name evidence="1" type="ORF">ACK3FC_17645</name>
</gene>
<dbReference type="EMBL" id="JBKAMQ010000002">
    <property type="protein sequence ID" value="MFN6508973.1"/>
    <property type="molecule type" value="Genomic_DNA"/>
</dbReference>
<name>A0ABW9KZF3_XANCT</name>
<dbReference type="Proteomes" id="UP001635788">
    <property type="component" value="Unassembled WGS sequence"/>
</dbReference>
<accession>A0ABW9KZF3</accession>